<dbReference type="PANTHER" id="PTHR48079:SF6">
    <property type="entry name" value="NAD(P)-BINDING DOMAIN-CONTAINING PROTEIN-RELATED"/>
    <property type="match status" value="1"/>
</dbReference>
<dbReference type="EMBL" id="CP118246">
    <property type="protein sequence ID" value="WDR01399.1"/>
    <property type="molecule type" value="Genomic_DNA"/>
</dbReference>
<reference evidence="2 3" key="1">
    <citation type="submission" date="2023-02" db="EMBL/GenBank/DDBJ databases">
        <title>Devosia algicola sp. nov., isolated from the phycosphere of marine algae.</title>
        <authorList>
            <person name="Kim J.M."/>
            <person name="Lee J.K."/>
            <person name="Choi B.J."/>
            <person name="Bayburt H."/>
            <person name="Jeon C.O."/>
        </authorList>
    </citation>
    <scope>NUCLEOTIDE SEQUENCE [LARGE SCALE GENOMIC DNA]</scope>
    <source>
        <strain evidence="2 3">G20-9</strain>
    </source>
</reference>
<proteinExistence type="predicted"/>
<keyword evidence="3" id="KW-1185">Reference proteome</keyword>
<name>A0ABY7YJM0_9HYPH</name>
<dbReference type="RefSeq" id="WP_282217810.1">
    <property type="nucleotide sequence ID" value="NZ_CP118246.1"/>
</dbReference>
<dbReference type="InterPro" id="IPR051783">
    <property type="entry name" value="NAD(P)-dependent_oxidoreduct"/>
</dbReference>
<dbReference type="PANTHER" id="PTHR48079">
    <property type="entry name" value="PROTEIN YEEZ"/>
    <property type="match status" value="1"/>
</dbReference>
<organism evidence="2 3">
    <name type="scientific">Devosia algicola</name>
    <dbReference type="NCBI Taxonomy" id="3026418"/>
    <lineage>
        <taxon>Bacteria</taxon>
        <taxon>Pseudomonadati</taxon>
        <taxon>Pseudomonadota</taxon>
        <taxon>Alphaproteobacteria</taxon>
        <taxon>Hyphomicrobiales</taxon>
        <taxon>Devosiaceae</taxon>
        <taxon>Devosia</taxon>
    </lineage>
</organism>
<accession>A0ABY7YJM0</accession>
<dbReference type="SUPFAM" id="SSF51735">
    <property type="entry name" value="NAD(P)-binding Rossmann-fold domains"/>
    <property type="match status" value="1"/>
</dbReference>
<sequence length="271" mass="28989">MTILITGGTGLVGSRLLKRMIAAGEDCRVIIRSDRNIPAGAVAIKGDLLDPTSLEAAVEGVSAIIHLAAVLRTPDSDDIWKANVDGTKNLIHAARQHAPNARFIMASTGLVYNANSAYPAREGDAVDPKMAYPASKVAAEKQLHESGLNWSILRLGFVYGDDDGHLQSVPRLANMFKWHPANKLSLIHHRDIAAAVLLALNGAMDGRIVNLTDEAPMSVYEIAHLVGATMEPSAEPQINPWFGQLDGSLARALGFQPVVATLHQSLREGST</sequence>
<dbReference type="Pfam" id="PF01370">
    <property type="entry name" value="Epimerase"/>
    <property type="match status" value="1"/>
</dbReference>
<dbReference type="Gene3D" id="3.40.50.720">
    <property type="entry name" value="NAD(P)-binding Rossmann-like Domain"/>
    <property type="match status" value="1"/>
</dbReference>
<dbReference type="InterPro" id="IPR036291">
    <property type="entry name" value="NAD(P)-bd_dom_sf"/>
</dbReference>
<feature type="domain" description="NAD-dependent epimerase/dehydratase" evidence="1">
    <location>
        <begin position="3"/>
        <end position="210"/>
    </location>
</feature>
<evidence type="ECO:0000259" key="1">
    <source>
        <dbReference type="Pfam" id="PF01370"/>
    </source>
</evidence>
<gene>
    <name evidence="2" type="ORF">PSQ19_11280</name>
</gene>
<dbReference type="InterPro" id="IPR001509">
    <property type="entry name" value="Epimerase_deHydtase"/>
</dbReference>
<evidence type="ECO:0000313" key="2">
    <source>
        <dbReference type="EMBL" id="WDR01399.1"/>
    </source>
</evidence>
<evidence type="ECO:0000313" key="3">
    <source>
        <dbReference type="Proteomes" id="UP001220530"/>
    </source>
</evidence>
<protein>
    <submittedName>
        <fullName evidence="2">NAD(P)-dependent oxidoreductase</fullName>
    </submittedName>
</protein>
<dbReference type="Proteomes" id="UP001220530">
    <property type="component" value="Chromosome"/>
</dbReference>